<dbReference type="AlphaFoldDB" id="A0A193BVL0"/>
<evidence type="ECO:0000259" key="1">
    <source>
        <dbReference type="SMART" id="SM00507"/>
    </source>
</evidence>
<dbReference type="Gene3D" id="1.10.30.50">
    <property type="match status" value="1"/>
</dbReference>
<dbReference type="STRING" id="31958.SD37_11565"/>
<dbReference type="CDD" id="cd00085">
    <property type="entry name" value="HNHc"/>
    <property type="match status" value="1"/>
</dbReference>
<dbReference type="PANTHER" id="PTHR33877">
    <property type="entry name" value="SLL1193 PROTEIN"/>
    <property type="match status" value="1"/>
</dbReference>
<dbReference type="SMART" id="SM00507">
    <property type="entry name" value="HNHc"/>
    <property type="match status" value="1"/>
</dbReference>
<protein>
    <recommendedName>
        <fullName evidence="1">HNH nuclease domain-containing protein</fullName>
    </recommendedName>
</protein>
<organism evidence="2 3">
    <name type="scientific">Amycolatopsis orientalis</name>
    <name type="common">Nocardia orientalis</name>
    <dbReference type="NCBI Taxonomy" id="31958"/>
    <lineage>
        <taxon>Bacteria</taxon>
        <taxon>Bacillati</taxon>
        <taxon>Actinomycetota</taxon>
        <taxon>Actinomycetes</taxon>
        <taxon>Pseudonocardiales</taxon>
        <taxon>Pseudonocardiaceae</taxon>
        <taxon>Amycolatopsis</taxon>
    </lineage>
</organism>
<dbReference type="Proteomes" id="UP000093695">
    <property type="component" value="Chromosome"/>
</dbReference>
<sequence>MAVTKRLRYEILRRDNHACRYCGATAPDVELTVDHVVPTALGGSDAPTNLVAACKACNAGKSASSPDAPVVADIAADALRWGAALAYAAKVQLGELLADQRITDWFDEKWTDWRTGGGQGDVLPRPADWEQSVLRFIAAGLTFDVVEQSLKVAMQNSRIAPDATWRYFCGVCWRRVTELQEIAHAAIAAQDGHL</sequence>
<feature type="domain" description="HNH nuclease" evidence="1">
    <location>
        <begin position="6"/>
        <end position="59"/>
    </location>
</feature>
<gene>
    <name evidence="2" type="ORF">SD37_11565</name>
</gene>
<dbReference type="EMBL" id="CP016174">
    <property type="protein sequence ID" value="ANN16215.1"/>
    <property type="molecule type" value="Genomic_DNA"/>
</dbReference>
<dbReference type="KEGG" id="aori:SD37_11565"/>
<dbReference type="RefSeq" id="WP_052674955.1">
    <property type="nucleotide sequence ID" value="NZ_CP016174.1"/>
</dbReference>
<evidence type="ECO:0000313" key="2">
    <source>
        <dbReference type="EMBL" id="ANN16215.1"/>
    </source>
</evidence>
<keyword evidence="3" id="KW-1185">Reference proteome</keyword>
<dbReference type="InterPro" id="IPR003615">
    <property type="entry name" value="HNH_nuc"/>
</dbReference>
<dbReference type="Pfam" id="PF14279">
    <property type="entry name" value="HNH_5"/>
    <property type="match status" value="1"/>
</dbReference>
<accession>A0A193BVL0</accession>
<dbReference type="PANTHER" id="PTHR33877:SF2">
    <property type="entry name" value="OS07G0170200 PROTEIN"/>
    <property type="match status" value="1"/>
</dbReference>
<dbReference type="InterPro" id="IPR029471">
    <property type="entry name" value="HNH_5"/>
</dbReference>
<reference evidence="2 3" key="1">
    <citation type="journal article" date="2015" name="Genome Announc.">
        <title>Draft Genome Sequence of Norvancomycin-Producing Strain Amycolatopsis orientalis CPCC200066.</title>
        <authorList>
            <person name="Lei X."/>
            <person name="Yuan F."/>
            <person name="Shi Y."/>
            <person name="Li X."/>
            <person name="Wang L."/>
            <person name="Hong B."/>
        </authorList>
    </citation>
    <scope>NUCLEOTIDE SEQUENCE [LARGE SCALE GENOMIC DNA]</scope>
    <source>
        <strain evidence="2 3">B-37</strain>
    </source>
</reference>
<evidence type="ECO:0000313" key="3">
    <source>
        <dbReference type="Proteomes" id="UP000093695"/>
    </source>
</evidence>
<name>A0A193BVL0_AMYOR</name>
<dbReference type="InterPro" id="IPR052892">
    <property type="entry name" value="NA-targeting_endonuclease"/>
</dbReference>
<proteinExistence type="predicted"/>